<dbReference type="InterPro" id="IPR053148">
    <property type="entry name" value="PD-DEXK-like_domain"/>
</dbReference>
<dbReference type="Proteomes" id="UP000018458">
    <property type="component" value="Unassembled WGS sequence"/>
</dbReference>
<dbReference type="InterPro" id="IPR009362">
    <property type="entry name" value="YhcG_C"/>
</dbReference>
<dbReference type="eggNOG" id="COG4804">
    <property type="taxonomic scope" value="Bacteria"/>
</dbReference>
<dbReference type="Pfam" id="PF06250">
    <property type="entry name" value="YhcG_C"/>
    <property type="match status" value="1"/>
</dbReference>
<dbReference type="Gene3D" id="3.40.1350.10">
    <property type="match status" value="1"/>
</dbReference>
<evidence type="ECO:0008006" key="5">
    <source>
        <dbReference type="Google" id="ProtNLM"/>
    </source>
</evidence>
<dbReference type="RefSeq" id="WP_009142536.1">
    <property type="nucleotide sequence ID" value="NZ_GL830951.1"/>
</dbReference>
<gene>
    <name evidence="3" type="ORF">HMPREF9444_00312</name>
</gene>
<proteinExistence type="predicted"/>
<protein>
    <recommendedName>
        <fullName evidence="5">DUF1016 domain-containing protein</fullName>
    </recommendedName>
</protein>
<evidence type="ECO:0000313" key="4">
    <source>
        <dbReference type="Proteomes" id="UP000018458"/>
    </source>
</evidence>
<dbReference type="PANTHER" id="PTHR30547">
    <property type="entry name" value="UNCHARACTERIZED PROTEIN YHCG-RELATED"/>
    <property type="match status" value="1"/>
</dbReference>
<dbReference type="STRING" id="762983.HMPREF9444_00312"/>
<name>E8LHZ8_SUCHY</name>
<dbReference type="AlphaFoldDB" id="E8LHZ8"/>
<evidence type="ECO:0000313" key="3">
    <source>
        <dbReference type="EMBL" id="EFY07819.1"/>
    </source>
</evidence>
<dbReference type="HOGENOM" id="CLU_046640_1_1_6"/>
<dbReference type="GO" id="GO:0003676">
    <property type="term" value="F:nucleic acid binding"/>
    <property type="evidence" value="ECO:0007669"/>
    <property type="project" value="InterPro"/>
</dbReference>
<dbReference type="InterPro" id="IPR041527">
    <property type="entry name" value="YhcG_N"/>
</dbReference>
<dbReference type="InterPro" id="IPR011856">
    <property type="entry name" value="tRNA_endonuc-like_dom_sf"/>
</dbReference>
<evidence type="ECO:0000259" key="1">
    <source>
        <dbReference type="Pfam" id="PF06250"/>
    </source>
</evidence>
<feature type="domain" description="YhcG N-terminal" evidence="2">
    <location>
        <begin position="39"/>
        <end position="173"/>
    </location>
</feature>
<evidence type="ECO:0000259" key="2">
    <source>
        <dbReference type="Pfam" id="PF17761"/>
    </source>
</evidence>
<sequence length="376" mass="43375">MSKNFNTLNNNINLEPIWGNFMVLETAVRINSMQDAIHDIHRILLSSRDKVAHRINNELLSVYWNVGKKIFEFQQKFKDQVVDEPKSLKEISKSLTSDFGTGFSVSNLRLMKLFYLTYPQQQTLSVSLSWAHYCVLLTISDPYKRSFYEKESVYANWSVRELKRQIESSLFERLMLSQGEANKEKLLSLALKDNEISQPKDILQDPHVFEFLGIPEDKTLVESDLEKALVQQIKKFLLELGRGFMFVGTQQPVTINNTHYYVDMVFYNKILRAYVLIEIKTTKFTPEAAGQINMFLNYYASEVNDYDDNPPIGIILCTNKDSVSAEYALGGLANKIFASRYVLYIPNKEQLISQAEAVLQKWHGKSDDKDDKDSPN</sequence>
<feature type="domain" description="YhcG PDDEXK nuclease" evidence="1">
    <location>
        <begin position="201"/>
        <end position="350"/>
    </location>
</feature>
<accession>E8LHZ8</accession>
<dbReference type="Pfam" id="PF17761">
    <property type="entry name" value="DUF1016_N"/>
    <property type="match status" value="1"/>
</dbReference>
<reference evidence="3 4" key="1">
    <citation type="submission" date="2011-01" db="EMBL/GenBank/DDBJ databases">
        <authorList>
            <person name="Weinstock G."/>
            <person name="Sodergren E."/>
            <person name="Clifton S."/>
            <person name="Fulton L."/>
            <person name="Fulton B."/>
            <person name="Courtney L."/>
            <person name="Fronick C."/>
            <person name="Harrison M."/>
            <person name="Strong C."/>
            <person name="Farmer C."/>
            <person name="Delahaunty K."/>
            <person name="Markovic C."/>
            <person name="Hall O."/>
            <person name="Minx P."/>
            <person name="Tomlinson C."/>
            <person name="Mitreva M."/>
            <person name="Hou S."/>
            <person name="Chen J."/>
            <person name="Wollam A."/>
            <person name="Pepin K.H."/>
            <person name="Johnson M."/>
            <person name="Bhonagiri V."/>
            <person name="Zhang X."/>
            <person name="Suruliraj S."/>
            <person name="Warren W."/>
            <person name="Chinwalla A."/>
            <person name="Mardis E.R."/>
            <person name="Wilson R.K."/>
        </authorList>
    </citation>
    <scope>NUCLEOTIDE SEQUENCE [LARGE SCALE GENOMIC DNA]</scope>
    <source>
        <strain evidence="4">DSM 22608 / JCM 16073 / KCTC 15190 / YIT 12066</strain>
    </source>
</reference>
<dbReference type="PANTHER" id="PTHR30547:SF5">
    <property type="entry name" value="NUCLEASE YHCG-RELATED"/>
    <property type="match status" value="1"/>
</dbReference>
<organism evidence="3 4">
    <name type="scientific">Succinatimonas hippei (strain DSM 22608 / JCM 16073 / KCTC 15190 / YIT 12066)</name>
    <dbReference type="NCBI Taxonomy" id="762983"/>
    <lineage>
        <taxon>Bacteria</taxon>
        <taxon>Pseudomonadati</taxon>
        <taxon>Pseudomonadota</taxon>
        <taxon>Gammaproteobacteria</taxon>
        <taxon>Aeromonadales</taxon>
        <taxon>Succinivibrionaceae</taxon>
        <taxon>Succinatimonas</taxon>
    </lineage>
</organism>
<keyword evidence="4" id="KW-1185">Reference proteome</keyword>
<comment type="caution">
    <text evidence="3">The sequence shown here is derived from an EMBL/GenBank/DDBJ whole genome shotgun (WGS) entry which is preliminary data.</text>
</comment>
<dbReference type="EMBL" id="AEVO01000013">
    <property type="protein sequence ID" value="EFY07819.1"/>
    <property type="molecule type" value="Genomic_DNA"/>
</dbReference>